<dbReference type="STRING" id="316056.RPC_4616"/>
<dbReference type="Gene3D" id="2.40.50.100">
    <property type="match status" value="1"/>
</dbReference>
<dbReference type="PANTHER" id="PTHR30469">
    <property type="entry name" value="MULTIDRUG RESISTANCE PROTEIN MDTA"/>
    <property type="match status" value="1"/>
</dbReference>
<dbReference type="Gene3D" id="1.10.287.470">
    <property type="entry name" value="Helix hairpin bin"/>
    <property type="match status" value="1"/>
</dbReference>
<dbReference type="Pfam" id="PF25876">
    <property type="entry name" value="HH_MFP_RND"/>
    <property type="match status" value="1"/>
</dbReference>
<evidence type="ECO:0000256" key="3">
    <source>
        <dbReference type="SAM" id="Phobius"/>
    </source>
</evidence>
<dbReference type="GO" id="GO:0015562">
    <property type="term" value="F:efflux transmembrane transporter activity"/>
    <property type="evidence" value="ECO:0007669"/>
    <property type="project" value="TreeGrafter"/>
</dbReference>
<dbReference type="Pfam" id="PF25954">
    <property type="entry name" value="Beta-barrel_RND_2"/>
    <property type="match status" value="1"/>
</dbReference>
<gene>
    <name evidence="7" type="ordered locus">RPC_4616</name>
</gene>
<evidence type="ECO:0000256" key="2">
    <source>
        <dbReference type="SAM" id="MobiDB-lite"/>
    </source>
</evidence>
<feature type="region of interest" description="Disordered" evidence="2">
    <location>
        <begin position="379"/>
        <end position="414"/>
    </location>
</feature>
<feature type="compositionally biased region" description="Basic and acidic residues" evidence="2">
    <location>
        <begin position="1"/>
        <end position="11"/>
    </location>
</feature>
<feature type="transmembrane region" description="Helical" evidence="3">
    <location>
        <begin position="29"/>
        <end position="50"/>
    </location>
</feature>
<accession>Q20XJ8</accession>
<feature type="domain" description="Multidrug resistance protein MdtA-like alpha-helical hairpin" evidence="4">
    <location>
        <begin position="134"/>
        <end position="195"/>
    </location>
</feature>
<dbReference type="HOGENOM" id="CLU_018816_1_4_5"/>
<comment type="similarity">
    <text evidence="1">Belongs to the membrane fusion protein (MFP) (TC 8.A.1) family.</text>
</comment>
<dbReference type="InterPro" id="IPR058625">
    <property type="entry name" value="MdtA-like_BSH"/>
</dbReference>
<dbReference type="InterPro" id="IPR006143">
    <property type="entry name" value="RND_pump_MFP"/>
</dbReference>
<evidence type="ECO:0000256" key="1">
    <source>
        <dbReference type="ARBA" id="ARBA00009477"/>
    </source>
</evidence>
<dbReference type="NCBIfam" id="TIGR01730">
    <property type="entry name" value="RND_mfp"/>
    <property type="match status" value="1"/>
</dbReference>
<dbReference type="Gene3D" id="2.40.420.20">
    <property type="match status" value="1"/>
</dbReference>
<feature type="domain" description="CusB-like beta-barrel" evidence="6">
    <location>
        <begin position="247"/>
        <end position="318"/>
    </location>
</feature>
<dbReference type="InterPro" id="IPR058624">
    <property type="entry name" value="MdtA-like_HH"/>
</dbReference>
<dbReference type="Pfam" id="PF25917">
    <property type="entry name" value="BSH_RND"/>
    <property type="match status" value="1"/>
</dbReference>
<evidence type="ECO:0000259" key="6">
    <source>
        <dbReference type="Pfam" id="PF25954"/>
    </source>
</evidence>
<keyword evidence="3" id="KW-0472">Membrane</keyword>
<dbReference type="PANTHER" id="PTHR30469:SF37">
    <property type="entry name" value="RAGD PROTEIN"/>
    <property type="match status" value="1"/>
</dbReference>
<name>Q20XJ8_RHOPB</name>
<dbReference type="GO" id="GO:1990281">
    <property type="term" value="C:efflux pump complex"/>
    <property type="evidence" value="ECO:0007669"/>
    <property type="project" value="TreeGrafter"/>
</dbReference>
<proteinExistence type="inferred from homology"/>
<dbReference type="SUPFAM" id="SSF111369">
    <property type="entry name" value="HlyD-like secretion proteins"/>
    <property type="match status" value="1"/>
</dbReference>
<dbReference type="Gene3D" id="2.40.30.170">
    <property type="match status" value="1"/>
</dbReference>
<organism evidence="7">
    <name type="scientific">Rhodopseudomonas palustris (strain BisB18)</name>
    <dbReference type="NCBI Taxonomy" id="316056"/>
    <lineage>
        <taxon>Bacteria</taxon>
        <taxon>Pseudomonadati</taxon>
        <taxon>Pseudomonadota</taxon>
        <taxon>Alphaproteobacteria</taxon>
        <taxon>Hyphomicrobiales</taxon>
        <taxon>Nitrobacteraceae</taxon>
        <taxon>Rhodopseudomonas</taxon>
    </lineage>
</organism>
<evidence type="ECO:0000259" key="5">
    <source>
        <dbReference type="Pfam" id="PF25917"/>
    </source>
</evidence>
<dbReference type="RefSeq" id="WP_011475016.1">
    <property type="nucleotide sequence ID" value="NC_007925.1"/>
</dbReference>
<dbReference type="AlphaFoldDB" id="Q20XJ8"/>
<dbReference type="KEGG" id="rpc:RPC_4616"/>
<dbReference type="EMBL" id="CP000301">
    <property type="protein sequence ID" value="ABD90138.1"/>
    <property type="molecule type" value="Genomic_DNA"/>
</dbReference>
<dbReference type="OrthoDB" id="9806939at2"/>
<dbReference type="InterPro" id="IPR058792">
    <property type="entry name" value="Beta-barrel_RND_2"/>
</dbReference>
<feature type="region of interest" description="Disordered" evidence="2">
    <location>
        <begin position="1"/>
        <end position="23"/>
    </location>
</feature>
<dbReference type="eggNOG" id="COG0845">
    <property type="taxonomic scope" value="Bacteria"/>
</dbReference>
<evidence type="ECO:0000259" key="4">
    <source>
        <dbReference type="Pfam" id="PF25876"/>
    </source>
</evidence>
<feature type="domain" description="Multidrug resistance protein MdtA-like barrel-sandwich hybrid" evidence="5">
    <location>
        <begin position="97"/>
        <end position="230"/>
    </location>
</feature>
<keyword evidence="3" id="KW-1133">Transmembrane helix</keyword>
<dbReference type="FunFam" id="2.40.30.170:FF:000010">
    <property type="entry name" value="Efflux RND transporter periplasmic adaptor subunit"/>
    <property type="match status" value="1"/>
</dbReference>
<reference evidence="7" key="1">
    <citation type="submission" date="2006-03" db="EMBL/GenBank/DDBJ databases">
        <title>Complete sequence of Rhodopseudomonas palustris BisB18.</title>
        <authorList>
            <consortium name="US DOE Joint Genome Institute"/>
            <person name="Copeland A."/>
            <person name="Lucas S."/>
            <person name="Lapidus A."/>
            <person name="Barry K."/>
            <person name="Detter J.C."/>
            <person name="Glavina del Rio T."/>
            <person name="Hammon N."/>
            <person name="Israni S."/>
            <person name="Dalin E."/>
            <person name="Tice H."/>
            <person name="Pitluck S."/>
            <person name="Chain P."/>
            <person name="Malfatti S."/>
            <person name="Shin M."/>
            <person name="Vergez L."/>
            <person name="Schmutz J."/>
            <person name="Larimer F."/>
            <person name="Land M."/>
            <person name="Hauser L."/>
            <person name="Pelletier D.A."/>
            <person name="Kyrpides N."/>
            <person name="Anderson I."/>
            <person name="Oda Y."/>
            <person name="Harwood C.S."/>
            <person name="Richardson P."/>
        </authorList>
    </citation>
    <scope>NUCLEOTIDE SEQUENCE [LARGE SCALE GENOMIC DNA]</scope>
    <source>
        <strain evidence="7">BisB18</strain>
    </source>
</reference>
<sequence length="414" mass="43543">MSIEPEPREPELIAPEPDAPPPRVSRRKLGLAGLLGVSVAAVIVVTGIMARDKSNAELRDWTDAQAIPSVAVALPDAKLLTATLDLPGRLEAYSRAPIFARVSGYLKSWSADIGAKVKAGQVIAEIEAPDLDQQLLQARADLASQQASARLSEATLNRRKTLVASNFVSAQEIDERTADLANKKAAVNSGQANVERLEALAGYKNITVPFDGVITERNTDVGALISGGAGTGPAMFVVSDITKLRVYVNVPQSYVPAIKIGAKAELTLPDYPNRAFTATLEASSQAVDVGSGTTRMQLALDNSRGELMPGGYANVRLNLSHDGAPLHIPASALVFGRNGLRVATVGPDDRVLFKKVAIARDLGRDIEIASGLASEDRIITAPPDGINDGDPVRVVSGPKSAKPATASEKQDSKG</sequence>
<protein>
    <submittedName>
        <fullName evidence="7">Secretion protein HlyD</fullName>
    </submittedName>
</protein>
<keyword evidence="3" id="KW-0812">Transmembrane</keyword>
<evidence type="ECO:0000313" key="7">
    <source>
        <dbReference type="EMBL" id="ABD90138.1"/>
    </source>
</evidence>